<dbReference type="Pfam" id="PF01687">
    <property type="entry name" value="Flavokinase"/>
    <property type="match status" value="1"/>
</dbReference>
<dbReference type="Gene3D" id="2.40.30.30">
    <property type="entry name" value="Riboflavin kinase-like"/>
    <property type="match status" value="1"/>
</dbReference>
<dbReference type="GO" id="GO:0006747">
    <property type="term" value="P:FAD biosynthetic process"/>
    <property type="evidence" value="ECO:0007669"/>
    <property type="project" value="UniProtKB-UniRule"/>
</dbReference>
<evidence type="ECO:0000256" key="3">
    <source>
        <dbReference type="ARBA" id="ARBA00005201"/>
    </source>
</evidence>
<dbReference type="FunFam" id="3.40.50.620:FF:000021">
    <property type="entry name" value="Riboflavin biosynthesis protein"/>
    <property type="match status" value="1"/>
</dbReference>
<evidence type="ECO:0000313" key="18">
    <source>
        <dbReference type="Proteomes" id="UP000467132"/>
    </source>
</evidence>
<dbReference type="OrthoDB" id="9803667at2"/>
<evidence type="ECO:0000256" key="2">
    <source>
        <dbReference type="ARBA" id="ARBA00004726"/>
    </source>
</evidence>
<dbReference type="InterPro" id="IPR023465">
    <property type="entry name" value="Riboflavin_kinase_dom_sf"/>
</dbReference>
<evidence type="ECO:0000256" key="5">
    <source>
        <dbReference type="ARBA" id="ARBA00022643"/>
    </source>
</evidence>
<dbReference type="InterPro" id="IPR014729">
    <property type="entry name" value="Rossmann-like_a/b/a_fold"/>
</dbReference>
<dbReference type="RefSeq" id="WP_160198372.1">
    <property type="nucleotide sequence ID" value="NZ_QXXA01000016.1"/>
</dbReference>
<evidence type="ECO:0000256" key="13">
    <source>
        <dbReference type="ARBA" id="ARBA00047880"/>
    </source>
</evidence>
<dbReference type="EC" id="2.7.7.2" evidence="15"/>
<dbReference type="SMART" id="SM00904">
    <property type="entry name" value="Flavokinase"/>
    <property type="match status" value="1"/>
</dbReference>
<comment type="pathway">
    <text evidence="2 15">Cofactor biosynthesis; FAD biosynthesis; FAD from FMN: step 1/1.</text>
</comment>
<reference evidence="17 18" key="1">
    <citation type="submission" date="2018-08" db="EMBL/GenBank/DDBJ databases">
        <title>Murine metabolic-syndrome-specific gut microbial biobank.</title>
        <authorList>
            <person name="Liu C."/>
        </authorList>
    </citation>
    <scope>NUCLEOTIDE SEQUENCE [LARGE SCALE GENOMIC DNA]</scope>
    <source>
        <strain evidence="17 18">583</strain>
    </source>
</reference>
<keyword evidence="9 15" id="KW-0418">Kinase</keyword>
<comment type="caution">
    <text evidence="17">The sequence shown here is derived from an EMBL/GenBank/DDBJ whole genome shotgun (WGS) entry which is preliminary data.</text>
</comment>
<dbReference type="FunFam" id="2.40.30.30:FF:000003">
    <property type="entry name" value="Riboflavin biosynthesis protein"/>
    <property type="match status" value="1"/>
</dbReference>
<name>A0A845QY59_9CLOT</name>
<dbReference type="UniPathway" id="UPA00277">
    <property type="reaction ID" value="UER00407"/>
</dbReference>
<evidence type="ECO:0000259" key="16">
    <source>
        <dbReference type="SMART" id="SM00904"/>
    </source>
</evidence>
<comment type="catalytic activity">
    <reaction evidence="13 15">
        <text>riboflavin + ATP = FMN + ADP + H(+)</text>
        <dbReference type="Rhea" id="RHEA:14357"/>
        <dbReference type="ChEBI" id="CHEBI:15378"/>
        <dbReference type="ChEBI" id="CHEBI:30616"/>
        <dbReference type="ChEBI" id="CHEBI:57986"/>
        <dbReference type="ChEBI" id="CHEBI:58210"/>
        <dbReference type="ChEBI" id="CHEBI:456216"/>
        <dbReference type="EC" id="2.7.1.26"/>
    </reaction>
</comment>
<dbReference type="Pfam" id="PF06574">
    <property type="entry name" value="FAD_syn"/>
    <property type="match status" value="1"/>
</dbReference>
<dbReference type="PANTHER" id="PTHR22749:SF6">
    <property type="entry name" value="RIBOFLAVIN KINASE"/>
    <property type="match status" value="1"/>
</dbReference>
<evidence type="ECO:0000313" key="17">
    <source>
        <dbReference type="EMBL" id="NBI07907.1"/>
    </source>
</evidence>
<evidence type="ECO:0000256" key="9">
    <source>
        <dbReference type="ARBA" id="ARBA00022777"/>
    </source>
</evidence>
<evidence type="ECO:0000256" key="15">
    <source>
        <dbReference type="PIRNR" id="PIRNR004491"/>
    </source>
</evidence>
<evidence type="ECO:0000256" key="8">
    <source>
        <dbReference type="ARBA" id="ARBA00022741"/>
    </source>
</evidence>
<sequence length="303" mass="34982">MKIIKNINEKIKENTVICLGSFDGLHIGHQTLIENVIKESKEENLKSVLFTFSNHPASIIPNKEEPKLIITNDEKVETLKKTGIDYLVMVAFSKKFMRMDPEDFVKDILVDNLNVKKIVVGFNYRFGYKGKGDTNLLKKLSDLYDFKVDIVSPIKNNGEVVSSSLIRKLILEGNIKKANKYLGRLFSIEGEVIHGKKRGKNLGFPTANIYLNNNYIVPKTGLYKTNTIYKSNRYNSLTNVGFNPTFERNRNISIETYILNFNKDIYNEEIKVEFLEFLRDEKKFNSKEELIEQMNSDIRSISE</sequence>
<proteinExistence type="inferred from homology"/>
<dbReference type="GO" id="GO:0008531">
    <property type="term" value="F:riboflavin kinase activity"/>
    <property type="evidence" value="ECO:0007669"/>
    <property type="project" value="UniProtKB-UniRule"/>
</dbReference>
<comment type="catalytic activity">
    <reaction evidence="14 15">
        <text>FMN + ATP + H(+) = FAD + diphosphate</text>
        <dbReference type="Rhea" id="RHEA:17237"/>
        <dbReference type="ChEBI" id="CHEBI:15378"/>
        <dbReference type="ChEBI" id="CHEBI:30616"/>
        <dbReference type="ChEBI" id="CHEBI:33019"/>
        <dbReference type="ChEBI" id="CHEBI:57692"/>
        <dbReference type="ChEBI" id="CHEBI:58210"/>
        <dbReference type="EC" id="2.7.7.2"/>
    </reaction>
</comment>
<keyword evidence="12" id="KW-0511">Multifunctional enzyme</keyword>
<dbReference type="Gene3D" id="3.40.50.620">
    <property type="entry name" value="HUPs"/>
    <property type="match status" value="1"/>
</dbReference>
<dbReference type="AlphaFoldDB" id="A0A845QY59"/>
<feature type="domain" description="Riboflavin kinase" evidence="16">
    <location>
        <begin position="181"/>
        <end position="303"/>
    </location>
</feature>
<dbReference type="InterPro" id="IPR015865">
    <property type="entry name" value="Riboflavin_kinase_bac/euk"/>
</dbReference>
<dbReference type="InterPro" id="IPR015864">
    <property type="entry name" value="FAD_synthase"/>
</dbReference>
<evidence type="ECO:0000256" key="10">
    <source>
        <dbReference type="ARBA" id="ARBA00022827"/>
    </source>
</evidence>
<dbReference type="UniPathway" id="UPA00276">
    <property type="reaction ID" value="UER00406"/>
</dbReference>
<keyword evidence="11 15" id="KW-0067">ATP-binding</keyword>
<protein>
    <recommendedName>
        <fullName evidence="15">Riboflavin biosynthesis protein</fullName>
    </recommendedName>
    <domain>
        <recommendedName>
            <fullName evidence="15">Riboflavin kinase</fullName>
            <ecNumber evidence="15">2.7.1.26</ecNumber>
        </recommendedName>
        <alternativeName>
            <fullName evidence="15">Flavokinase</fullName>
        </alternativeName>
    </domain>
    <domain>
        <recommendedName>
            <fullName evidence="15">FMN adenylyltransferase</fullName>
            <ecNumber evidence="15">2.7.7.2</ecNumber>
        </recommendedName>
        <alternativeName>
            <fullName evidence="15">FAD pyrophosphorylase</fullName>
        </alternativeName>
        <alternativeName>
            <fullName evidence="15">FAD synthase</fullName>
        </alternativeName>
    </domain>
</protein>
<keyword evidence="10 15" id="KW-0274">FAD</keyword>
<accession>A0A845QY59</accession>
<comment type="function">
    <text evidence="1">Catalyzes the phosphorylation of riboflavin to FMN followed by the adenylation of FMN to FAD.</text>
</comment>
<evidence type="ECO:0000256" key="6">
    <source>
        <dbReference type="ARBA" id="ARBA00022679"/>
    </source>
</evidence>
<organism evidence="17 18">
    <name type="scientific">Senegalia massiliensis</name>
    <dbReference type="NCBI Taxonomy" id="1720316"/>
    <lineage>
        <taxon>Bacteria</taxon>
        <taxon>Bacillati</taxon>
        <taxon>Bacillota</taxon>
        <taxon>Clostridia</taxon>
        <taxon>Eubacteriales</taxon>
        <taxon>Clostridiaceae</taxon>
        <taxon>Senegalia</taxon>
    </lineage>
</organism>
<dbReference type="NCBIfam" id="NF004162">
    <property type="entry name" value="PRK05627.1-5"/>
    <property type="match status" value="1"/>
</dbReference>
<dbReference type="InterPro" id="IPR023468">
    <property type="entry name" value="Riboflavin_kinase"/>
</dbReference>
<dbReference type="PANTHER" id="PTHR22749">
    <property type="entry name" value="RIBOFLAVIN KINASE/FMN ADENYLYLTRANSFERASE"/>
    <property type="match status" value="1"/>
</dbReference>
<evidence type="ECO:0000256" key="4">
    <source>
        <dbReference type="ARBA" id="ARBA00022630"/>
    </source>
</evidence>
<dbReference type="NCBIfam" id="NF004160">
    <property type="entry name" value="PRK05627.1-3"/>
    <property type="match status" value="1"/>
</dbReference>
<evidence type="ECO:0000256" key="14">
    <source>
        <dbReference type="ARBA" id="ARBA00049494"/>
    </source>
</evidence>
<dbReference type="Proteomes" id="UP000467132">
    <property type="component" value="Unassembled WGS sequence"/>
</dbReference>
<dbReference type="EC" id="2.7.1.26" evidence="15"/>
<keyword evidence="4 15" id="KW-0285">Flavoprotein</keyword>
<evidence type="ECO:0000256" key="12">
    <source>
        <dbReference type="ARBA" id="ARBA00023268"/>
    </source>
</evidence>
<keyword evidence="5 15" id="KW-0288">FMN</keyword>
<evidence type="ECO:0000256" key="1">
    <source>
        <dbReference type="ARBA" id="ARBA00002121"/>
    </source>
</evidence>
<dbReference type="InterPro" id="IPR002606">
    <property type="entry name" value="Riboflavin_kinase_bac"/>
</dbReference>
<dbReference type="SUPFAM" id="SSF82114">
    <property type="entry name" value="Riboflavin kinase-like"/>
    <property type="match status" value="1"/>
</dbReference>
<comment type="similarity">
    <text evidence="15">Belongs to the ribF family.</text>
</comment>
<keyword evidence="8 15" id="KW-0547">Nucleotide-binding</keyword>
<evidence type="ECO:0000256" key="11">
    <source>
        <dbReference type="ARBA" id="ARBA00022840"/>
    </source>
</evidence>
<dbReference type="CDD" id="cd02064">
    <property type="entry name" value="FAD_synthetase_N"/>
    <property type="match status" value="1"/>
</dbReference>
<dbReference type="PIRSF" id="PIRSF004491">
    <property type="entry name" value="FAD_Synth"/>
    <property type="match status" value="1"/>
</dbReference>
<keyword evidence="6 15" id="KW-0808">Transferase</keyword>
<evidence type="ECO:0000256" key="7">
    <source>
        <dbReference type="ARBA" id="ARBA00022695"/>
    </source>
</evidence>
<keyword evidence="7 15" id="KW-0548">Nucleotidyltransferase</keyword>
<dbReference type="EMBL" id="QXXA01000016">
    <property type="protein sequence ID" value="NBI07907.1"/>
    <property type="molecule type" value="Genomic_DNA"/>
</dbReference>
<dbReference type="NCBIfam" id="TIGR00083">
    <property type="entry name" value="ribF"/>
    <property type="match status" value="1"/>
</dbReference>
<dbReference type="GO" id="GO:0009398">
    <property type="term" value="P:FMN biosynthetic process"/>
    <property type="evidence" value="ECO:0007669"/>
    <property type="project" value="UniProtKB-UniRule"/>
</dbReference>
<dbReference type="GO" id="GO:0003919">
    <property type="term" value="F:FMN adenylyltransferase activity"/>
    <property type="evidence" value="ECO:0007669"/>
    <property type="project" value="UniProtKB-UniRule"/>
</dbReference>
<comment type="pathway">
    <text evidence="3 15">Cofactor biosynthesis; FMN biosynthesis; FMN from riboflavin (ATP route): step 1/1.</text>
</comment>
<keyword evidence="18" id="KW-1185">Reference proteome</keyword>
<dbReference type="SUPFAM" id="SSF52374">
    <property type="entry name" value="Nucleotidylyl transferase"/>
    <property type="match status" value="1"/>
</dbReference>
<dbReference type="GO" id="GO:0005524">
    <property type="term" value="F:ATP binding"/>
    <property type="evidence" value="ECO:0007669"/>
    <property type="project" value="UniProtKB-UniRule"/>
</dbReference>
<dbReference type="GO" id="GO:0009231">
    <property type="term" value="P:riboflavin biosynthetic process"/>
    <property type="evidence" value="ECO:0007669"/>
    <property type="project" value="InterPro"/>
</dbReference>
<gene>
    <name evidence="17" type="ORF">D3Z33_13685</name>
</gene>